<dbReference type="FunFam" id="2.40.160.210:FF:000001">
    <property type="entry name" value="Acyl-CoA thioesterase II"/>
    <property type="match status" value="1"/>
</dbReference>
<dbReference type="AlphaFoldDB" id="A0A1H9CQB5"/>
<evidence type="ECO:0000313" key="11">
    <source>
        <dbReference type="EMBL" id="SEQ02793.1"/>
    </source>
</evidence>
<dbReference type="EC" id="3.1.2.20" evidence="5"/>
<keyword evidence="12" id="KW-1185">Reference proteome</keyword>
<evidence type="ECO:0000256" key="7">
    <source>
        <dbReference type="ARBA" id="ARBA00071120"/>
    </source>
</evidence>
<dbReference type="STRING" id="489703.SAMN04488038_103121"/>
<reference evidence="11 12" key="1">
    <citation type="submission" date="2016-10" db="EMBL/GenBank/DDBJ databases">
        <authorList>
            <person name="de Groot N.N."/>
        </authorList>
    </citation>
    <scope>NUCLEOTIDE SEQUENCE [LARGE SCALE GENOMIC DNA]</scope>
    <source>
        <strain evidence="11 12">DSM 25927</strain>
    </source>
</reference>
<dbReference type="NCBIfam" id="TIGR00189">
    <property type="entry name" value="tesB"/>
    <property type="match status" value="1"/>
</dbReference>
<dbReference type="InterPro" id="IPR042171">
    <property type="entry name" value="Acyl-CoA_hotdog"/>
</dbReference>
<dbReference type="GO" id="GO:0006637">
    <property type="term" value="P:acyl-CoA metabolic process"/>
    <property type="evidence" value="ECO:0007669"/>
    <property type="project" value="InterPro"/>
</dbReference>
<evidence type="ECO:0000313" key="12">
    <source>
        <dbReference type="Proteomes" id="UP000199233"/>
    </source>
</evidence>
<comment type="catalytic activity">
    <reaction evidence="6">
        <text>a fatty acyl-CoA + H2O = a fatty acid + CoA + H(+)</text>
        <dbReference type="Rhea" id="RHEA:16781"/>
        <dbReference type="ChEBI" id="CHEBI:15377"/>
        <dbReference type="ChEBI" id="CHEBI:15378"/>
        <dbReference type="ChEBI" id="CHEBI:28868"/>
        <dbReference type="ChEBI" id="CHEBI:57287"/>
        <dbReference type="ChEBI" id="CHEBI:77636"/>
        <dbReference type="EC" id="3.1.2.20"/>
    </reaction>
    <physiologicalReaction direction="left-to-right" evidence="6">
        <dbReference type="Rhea" id="RHEA:16782"/>
    </physiologicalReaction>
</comment>
<dbReference type="CDD" id="cd03444">
    <property type="entry name" value="Thioesterase_II_repeat1"/>
    <property type="match status" value="1"/>
</dbReference>
<dbReference type="CDD" id="cd03445">
    <property type="entry name" value="Thioesterase_II_repeat2"/>
    <property type="match status" value="1"/>
</dbReference>
<protein>
    <recommendedName>
        <fullName evidence="7">Acyl-CoA thioesterase 2</fullName>
        <ecNumber evidence="5">3.1.2.20</ecNumber>
    </recommendedName>
    <alternativeName>
        <fullName evidence="8">Thioesterase II</fullName>
    </alternativeName>
</protein>
<dbReference type="OrthoDB" id="9781019at2"/>
<feature type="domain" description="Acyl-CoA thioesterase 2 C-terminal" evidence="9">
    <location>
        <begin position="163"/>
        <end position="283"/>
    </location>
</feature>
<dbReference type="EMBL" id="FOFS01000003">
    <property type="protein sequence ID" value="SEQ02793.1"/>
    <property type="molecule type" value="Genomic_DNA"/>
</dbReference>
<keyword evidence="3" id="KW-0378">Hydrolase</keyword>
<comment type="subunit">
    <text evidence="2">Homotetramer.</text>
</comment>
<evidence type="ECO:0000259" key="9">
    <source>
        <dbReference type="Pfam" id="PF02551"/>
    </source>
</evidence>
<keyword evidence="4" id="KW-0443">Lipid metabolism</keyword>
<dbReference type="InterPro" id="IPR029069">
    <property type="entry name" value="HotDog_dom_sf"/>
</dbReference>
<feature type="domain" description="Acyl-CoA thioesterase-like N-terminal HotDog" evidence="10">
    <location>
        <begin position="31"/>
        <end position="110"/>
    </location>
</feature>
<dbReference type="InterPro" id="IPR025652">
    <property type="entry name" value="TesB_C"/>
</dbReference>
<dbReference type="SUPFAM" id="SSF54637">
    <property type="entry name" value="Thioesterase/thiol ester dehydrase-isomerase"/>
    <property type="match status" value="2"/>
</dbReference>
<organism evidence="11 12">
    <name type="scientific">Solimonas aquatica</name>
    <dbReference type="NCBI Taxonomy" id="489703"/>
    <lineage>
        <taxon>Bacteria</taxon>
        <taxon>Pseudomonadati</taxon>
        <taxon>Pseudomonadota</taxon>
        <taxon>Gammaproteobacteria</taxon>
        <taxon>Nevskiales</taxon>
        <taxon>Nevskiaceae</taxon>
        <taxon>Solimonas</taxon>
    </lineage>
</organism>
<comment type="similarity">
    <text evidence="1">Belongs to the C/M/P thioester hydrolase family.</text>
</comment>
<evidence type="ECO:0000259" key="10">
    <source>
        <dbReference type="Pfam" id="PF13622"/>
    </source>
</evidence>
<dbReference type="RefSeq" id="WP_093282765.1">
    <property type="nucleotide sequence ID" value="NZ_FOFS01000003.1"/>
</dbReference>
<dbReference type="InterPro" id="IPR049449">
    <property type="entry name" value="TesB_ACOT8-like_N"/>
</dbReference>
<dbReference type="Pfam" id="PF02551">
    <property type="entry name" value="Acyl_CoA_thio"/>
    <property type="match status" value="1"/>
</dbReference>
<dbReference type="GO" id="GO:0005829">
    <property type="term" value="C:cytosol"/>
    <property type="evidence" value="ECO:0007669"/>
    <property type="project" value="TreeGrafter"/>
</dbReference>
<dbReference type="Proteomes" id="UP000199233">
    <property type="component" value="Unassembled WGS sequence"/>
</dbReference>
<evidence type="ECO:0000256" key="5">
    <source>
        <dbReference type="ARBA" id="ARBA00038894"/>
    </source>
</evidence>
<dbReference type="Gene3D" id="2.40.160.210">
    <property type="entry name" value="Acyl-CoA thioesterase, double hotdog domain"/>
    <property type="match status" value="1"/>
</dbReference>
<sequence length="294" mass="33141">MNRILKDLIKLLNLETLDDNLFRGESRDLGGKSMFGGQVIGQALVAASRTQSGAALMPHSLHAYFLRPGDMSKPVIYEVDRVRDGKSFMTRRVQAIQSGQVILTMLTSFHRQEAGDEHQSSMPRVADPEQLRPESSYFEQWLDEAPQVSDRVHHALTREIAIEFRPVQPSNPLRPSKLPAEQAIWFRCGSTLPDDAMLHRCVLAYASDFNLLSTALRPHARSWFADNMVIASIDHSLWFHREARVDQWLLYVMDSPTAQNARGFSRGLIYDREGRLIASVAQESLMRTLGAAPG</sequence>
<dbReference type="PANTHER" id="PTHR11066:SF34">
    <property type="entry name" value="ACYL-COENZYME A THIOESTERASE 8"/>
    <property type="match status" value="1"/>
</dbReference>
<evidence type="ECO:0000256" key="8">
    <source>
        <dbReference type="ARBA" id="ARBA00079653"/>
    </source>
</evidence>
<accession>A0A1H9CQB5</accession>
<dbReference type="Pfam" id="PF13622">
    <property type="entry name" value="4HBT_3"/>
    <property type="match status" value="1"/>
</dbReference>
<proteinExistence type="inferred from homology"/>
<evidence type="ECO:0000256" key="1">
    <source>
        <dbReference type="ARBA" id="ARBA00006538"/>
    </source>
</evidence>
<evidence type="ECO:0000256" key="3">
    <source>
        <dbReference type="ARBA" id="ARBA00022801"/>
    </source>
</evidence>
<dbReference type="GO" id="GO:0009062">
    <property type="term" value="P:fatty acid catabolic process"/>
    <property type="evidence" value="ECO:0007669"/>
    <property type="project" value="TreeGrafter"/>
</dbReference>
<evidence type="ECO:0000256" key="4">
    <source>
        <dbReference type="ARBA" id="ARBA00023098"/>
    </source>
</evidence>
<dbReference type="GO" id="GO:0047617">
    <property type="term" value="F:fatty acyl-CoA hydrolase activity"/>
    <property type="evidence" value="ECO:0007669"/>
    <property type="project" value="UniProtKB-EC"/>
</dbReference>
<evidence type="ECO:0000256" key="6">
    <source>
        <dbReference type="ARBA" id="ARBA00050943"/>
    </source>
</evidence>
<gene>
    <name evidence="11" type="ORF">SAMN04488038_103121</name>
</gene>
<name>A0A1H9CQB5_9GAMM</name>
<dbReference type="InterPro" id="IPR003703">
    <property type="entry name" value="Acyl_CoA_thio"/>
</dbReference>
<dbReference type="PANTHER" id="PTHR11066">
    <property type="entry name" value="ACYL-COA THIOESTERASE"/>
    <property type="match status" value="1"/>
</dbReference>
<evidence type="ECO:0000256" key="2">
    <source>
        <dbReference type="ARBA" id="ARBA00011881"/>
    </source>
</evidence>